<proteinExistence type="predicted"/>
<evidence type="ECO:0000313" key="1">
    <source>
        <dbReference type="EMBL" id="SKC71575.1"/>
    </source>
</evidence>
<evidence type="ECO:0008006" key="3">
    <source>
        <dbReference type="Google" id="ProtNLM"/>
    </source>
</evidence>
<reference evidence="1 2" key="1">
    <citation type="submission" date="2017-02" db="EMBL/GenBank/DDBJ databases">
        <authorList>
            <person name="Peterson S.W."/>
        </authorList>
    </citation>
    <scope>NUCLEOTIDE SEQUENCE [LARGE SCALE GENOMIC DNA]</scope>
    <source>
        <strain evidence="1 2">DSM 25262</strain>
    </source>
</reference>
<name>A0A1T5L778_9BACT</name>
<dbReference type="SUPFAM" id="SSF53474">
    <property type="entry name" value="alpha/beta-Hydrolases"/>
    <property type="match status" value="1"/>
</dbReference>
<sequence>MADYIFKSTVLILPGLGNSGEGHWQTLWEKEYNFIRVQQHDWDTPVCNRWIETIDKKIEELNTTDVILVGHSLACCTIAFWAQRYNRKINGALLVAPSDTEAETYPSGTSGFTPMPSNKLPFPSIAVASTDDYYVTKERAASFADAWGSELIQIGPAGHINVAAGFGKWDEGLALLKRLDSREI</sequence>
<dbReference type="InterPro" id="IPR029058">
    <property type="entry name" value="AB_hydrolase_fold"/>
</dbReference>
<dbReference type="STRING" id="688867.SAMN05660236_2630"/>
<dbReference type="Proteomes" id="UP000190961">
    <property type="component" value="Unassembled WGS sequence"/>
</dbReference>
<dbReference type="Gene3D" id="3.40.50.1820">
    <property type="entry name" value="alpha/beta hydrolase"/>
    <property type="match status" value="1"/>
</dbReference>
<evidence type="ECO:0000313" key="2">
    <source>
        <dbReference type="Proteomes" id="UP000190961"/>
    </source>
</evidence>
<dbReference type="EMBL" id="FUZU01000002">
    <property type="protein sequence ID" value="SKC71575.1"/>
    <property type="molecule type" value="Genomic_DNA"/>
</dbReference>
<dbReference type="InterPro" id="IPR010662">
    <property type="entry name" value="RBBP9/YdeN"/>
</dbReference>
<dbReference type="AlphaFoldDB" id="A0A1T5L778"/>
<keyword evidence="2" id="KW-1185">Reference proteome</keyword>
<dbReference type="RefSeq" id="WP_221408948.1">
    <property type="nucleotide sequence ID" value="NZ_FUZU01000002.1"/>
</dbReference>
<dbReference type="GO" id="GO:0016787">
    <property type="term" value="F:hydrolase activity"/>
    <property type="evidence" value="ECO:0007669"/>
    <property type="project" value="InterPro"/>
</dbReference>
<dbReference type="Pfam" id="PF06821">
    <property type="entry name" value="Ser_hydrolase"/>
    <property type="match status" value="1"/>
</dbReference>
<accession>A0A1T5L778</accession>
<organism evidence="1 2">
    <name type="scientific">Ohtaekwangia koreensis</name>
    <dbReference type="NCBI Taxonomy" id="688867"/>
    <lineage>
        <taxon>Bacteria</taxon>
        <taxon>Pseudomonadati</taxon>
        <taxon>Bacteroidota</taxon>
        <taxon>Cytophagia</taxon>
        <taxon>Cytophagales</taxon>
        <taxon>Fulvivirgaceae</taxon>
        <taxon>Ohtaekwangia</taxon>
    </lineage>
</organism>
<protein>
    <recommendedName>
        <fullName evidence="3">Alpha/beta hydrolase family protein</fullName>
    </recommendedName>
</protein>
<gene>
    <name evidence="1" type="ORF">SAMN05660236_2630</name>
</gene>